<dbReference type="Proteomes" id="UP000034201">
    <property type="component" value="Unassembled WGS sequence"/>
</dbReference>
<reference evidence="7 8" key="1">
    <citation type="journal article" date="2015" name="Nature">
        <title>rRNA introns, odd ribosomes, and small enigmatic genomes across a large radiation of phyla.</title>
        <authorList>
            <person name="Brown C.T."/>
            <person name="Hug L.A."/>
            <person name="Thomas B.C."/>
            <person name="Sharon I."/>
            <person name="Castelle C.J."/>
            <person name="Singh A."/>
            <person name="Wilkins M.J."/>
            <person name="Williams K.H."/>
            <person name="Banfield J.F."/>
        </authorList>
    </citation>
    <scope>NUCLEOTIDE SEQUENCE [LARGE SCALE GENOMIC DNA]</scope>
</reference>
<gene>
    <name evidence="7" type="ORF">UY61_C0006G0006</name>
</gene>
<dbReference type="Pfam" id="PF00496">
    <property type="entry name" value="SBP_bac_5"/>
    <property type="match status" value="1"/>
</dbReference>
<protein>
    <recommendedName>
        <fullName evidence="6">Solute-binding protein family 5 domain-containing protein</fullName>
    </recommendedName>
</protein>
<dbReference type="PANTHER" id="PTHR30290:SF9">
    <property type="entry name" value="OLIGOPEPTIDE-BINDING PROTEIN APPA"/>
    <property type="match status" value="1"/>
</dbReference>
<organism evidence="7 8">
    <name type="scientific">Candidatus Adlerbacteria bacterium GW2011_GWC1_50_9</name>
    <dbReference type="NCBI Taxonomy" id="1618608"/>
    <lineage>
        <taxon>Bacteria</taxon>
        <taxon>Candidatus Adleribacteriota</taxon>
    </lineage>
</organism>
<evidence type="ECO:0000256" key="4">
    <source>
        <dbReference type="SAM" id="MobiDB-lite"/>
    </source>
</evidence>
<feature type="transmembrane region" description="Helical" evidence="5">
    <location>
        <begin position="85"/>
        <end position="105"/>
    </location>
</feature>
<dbReference type="Gene3D" id="3.90.76.10">
    <property type="entry name" value="Dipeptide-binding Protein, Domain 1"/>
    <property type="match status" value="1"/>
</dbReference>
<dbReference type="CDD" id="cd08513">
    <property type="entry name" value="PBP2_thermophilic_Hb8_like"/>
    <property type="match status" value="1"/>
</dbReference>
<evidence type="ECO:0000256" key="1">
    <source>
        <dbReference type="ARBA" id="ARBA00005695"/>
    </source>
</evidence>
<proteinExistence type="inferred from homology"/>
<evidence type="ECO:0000256" key="2">
    <source>
        <dbReference type="ARBA" id="ARBA00022448"/>
    </source>
</evidence>
<name>A0A0G1Z244_9BACT</name>
<keyword evidence="5" id="KW-0812">Transmembrane</keyword>
<dbReference type="GO" id="GO:0015833">
    <property type="term" value="P:peptide transport"/>
    <property type="evidence" value="ECO:0007669"/>
    <property type="project" value="TreeGrafter"/>
</dbReference>
<evidence type="ECO:0000313" key="7">
    <source>
        <dbReference type="EMBL" id="KKW21422.1"/>
    </source>
</evidence>
<evidence type="ECO:0000259" key="6">
    <source>
        <dbReference type="Pfam" id="PF00496"/>
    </source>
</evidence>
<keyword evidence="3" id="KW-0732">Signal</keyword>
<evidence type="ECO:0000313" key="8">
    <source>
        <dbReference type="Proteomes" id="UP000034201"/>
    </source>
</evidence>
<keyword evidence="5" id="KW-0472">Membrane</keyword>
<keyword evidence="2" id="KW-0813">Transport</keyword>
<dbReference type="Gene3D" id="3.10.105.10">
    <property type="entry name" value="Dipeptide-binding Protein, Domain 3"/>
    <property type="match status" value="1"/>
</dbReference>
<dbReference type="SUPFAM" id="SSF53850">
    <property type="entry name" value="Periplasmic binding protein-like II"/>
    <property type="match status" value="1"/>
</dbReference>
<dbReference type="Gene3D" id="3.40.190.10">
    <property type="entry name" value="Periplasmic binding protein-like II"/>
    <property type="match status" value="1"/>
</dbReference>
<dbReference type="GO" id="GO:1904680">
    <property type="term" value="F:peptide transmembrane transporter activity"/>
    <property type="evidence" value="ECO:0007669"/>
    <property type="project" value="TreeGrafter"/>
</dbReference>
<dbReference type="PANTHER" id="PTHR30290">
    <property type="entry name" value="PERIPLASMIC BINDING COMPONENT OF ABC TRANSPORTER"/>
    <property type="match status" value="1"/>
</dbReference>
<accession>A0A0G1Z244</accession>
<evidence type="ECO:0000256" key="3">
    <source>
        <dbReference type="ARBA" id="ARBA00022729"/>
    </source>
</evidence>
<sequence>MGSNYAVLHDDISTSRVPNGGADHDRMNYGSEPGSNSSIVAEGDKKRSYRRLLTGEPSPTKARWLRLHKYLYLPRLLTPQERRKAFFLALIFVSFGLVFAGRLYIRFTIPVPAVGGTYREGLLKLPRTVNPVYAFTNDTDRDIAKLVFSRLVTYDGGGNPILDLAENYDVSPDGKIYTVALKKNAFWHDGKKVTADDVIFTVKTIQNPTYKSPLIANWQGVQVEKVDEYTIRFTLRAPYSPFLENLTVGILPKHLWEGVQPEQAVLHELNIKPVGSGPYRFDRFVQERDGSITEYRLSRNPDYYRDGPYINKIVFAFYASFETLIADWRKGKIDGFNPLSKNIEEELNTNKFALFTAETPRVFGIFFNPQKSEVLADKSVRTAIARAIPRDSITNYVLGRASPRRSPFPLYYGSTGTTSRDTLTFDIEAAASALSRAGFKDEDGDGILEKKETKREGKKTVEKVTPISLTLTTSDWPDLLRAAEVIQQNLGAVGIDVSIEGKPISDLESSIIRPRNFQILLFGQAYGYEPDPFIFWHSSQTKDPGLNIVGFNDKTADKILEEIRTMPNRDEREKRLTTLEDRLNQELLMLPLFAEHYLYVLPKSVQGASIKFISLPSDRFNDITSWYIDTKRVLK</sequence>
<dbReference type="AlphaFoldDB" id="A0A0G1Z244"/>
<evidence type="ECO:0000256" key="5">
    <source>
        <dbReference type="SAM" id="Phobius"/>
    </source>
</evidence>
<dbReference type="InterPro" id="IPR000914">
    <property type="entry name" value="SBP_5_dom"/>
</dbReference>
<dbReference type="InterPro" id="IPR039424">
    <property type="entry name" value="SBP_5"/>
</dbReference>
<feature type="domain" description="Solute-binding protein family 5" evidence="6">
    <location>
        <begin position="160"/>
        <end position="540"/>
    </location>
</feature>
<comment type="similarity">
    <text evidence="1">Belongs to the bacterial solute-binding protein 5 family.</text>
</comment>
<keyword evidence="5" id="KW-1133">Transmembrane helix</keyword>
<dbReference type="EMBL" id="LCQQ01000006">
    <property type="protein sequence ID" value="KKW21422.1"/>
    <property type="molecule type" value="Genomic_DNA"/>
</dbReference>
<comment type="caution">
    <text evidence="7">The sequence shown here is derived from an EMBL/GenBank/DDBJ whole genome shotgun (WGS) entry which is preliminary data.</text>
</comment>
<feature type="region of interest" description="Disordered" evidence="4">
    <location>
        <begin position="1"/>
        <end position="40"/>
    </location>
</feature>